<gene>
    <name evidence="3" type="ORF">EUS_11720</name>
</gene>
<dbReference type="GO" id="GO:0016887">
    <property type="term" value="F:ATP hydrolysis activity"/>
    <property type="evidence" value="ECO:0007669"/>
    <property type="project" value="InterPro"/>
</dbReference>
<dbReference type="KEGG" id="esu:EUS_11720"/>
<feature type="region of interest" description="Disordered" evidence="1">
    <location>
        <begin position="247"/>
        <end position="267"/>
    </location>
</feature>
<dbReference type="Proteomes" id="UP000008803">
    <property type="component" value="Chromosome"/>
</dbReference>
<name>D4JTD3_9FIRM</name>
<dbReference type="InterPro" id="IPR027417">
    <property type="entry name" value="P-loop_NTPase"/>
</dbReference>
<feature type="domain" description="ATPase AAA-type core" evidence="2">
    <location>
        <begin position="51"/>
        <end position="162"/>
    </location>
</feature>
<dbReference type="PATRIC" id="fig|657319.3.peg.1483"/>
<sequence length="267" mass="31206">MAIIVFFRKIFSNLIRLPVFLVYQVHDRFMYYKEKRYKDFDRWGIHIFTSKFGAGKTSSMVYTAFKLCKRFPQVQVLSNIKVSGFPKHTVIKSLNSVDDIFSCADNTIILIDEIGTILNSRDFCNGKSMSKALFQYFCQVRHRHVVLFGTSQRWHFVDKQIRDVATTVRVCSSYFPHPFTRCVNVTYYDAQDYDLSYSNPMISLAPIDCMTYIQSDKLRQMYDTTEMVQTILHSDYFDTADDDNRSSVAVSDRKTSRRYKRGVGRLG</sequence>
<dbReference type="SUPFAM" id="SSF52540">
    <property type="entry name" value="P-loop containing nucleoside triphosphate hydrolases"/>
    <property type="match status" value="1"/>
</dbReference>
<proteinExistence type="predicted"/>
<dbReference type="BioCyc" id="ESIR657319:G136K-993-MONOMER"/>
<evidence type="ECO:0000313" key="4">
    <source>
        <dbReference type="Proteomes" id="UP000008803"/>
    </source>
</evidence>
<accession>D4JTD3</accession>
<dbReference type="AlphaFoldDB" id="D4JTD3"/>
<dbReference type="GO" id="GO:0005524">
    <property type="term" value="F:ATP binding"/>
    <property type="evidence" value="ECO:0007669"/>
    <property type="project" value="InterPro"/>
</dbReference>
<reference evidence="3 4" key="1">
    <citation type="submission" date="2010-03" db="EMBL/GenBank/DDBJ databases">
        <title>The genome sequence of Eubacterium siraeum 70/3.</title>
        <authorList>
            <consortium name="metaHIT consortium -- http://www.metahit.eu/"/>
            <person name="Pajon A."/>
            <person name="Turner K."/>
            <person name="Parkhill J."/>
            <person name="Duncan S."/>
            <person name="Flint H."/>
        </authorList>
    </citation>
    <scope>NUCLEOTIDE SEQUENCE [LARGE SCALE GENOMIC DNA]</scope>
    <source>
        <strain evidence="3 4">70/3</strain>
    </source>
</reference>
<evidence type="ECO:0000259" key="2">
    <source>
        <dbReference type="Pfam" id="PF00004"/>
    </source>
</evidence>
<evidence type="ECO:0000313" key="3">
    <source>
        <dbReference type="EMBL" id="CBK96352.1"/>
    </source>
</evidence>
<dbReference type="HOGENOM" id="CLU_1041076_0_0_9"/>
<dbReference type="Pfam" id="PF00004">
    <property type="entry name" value="AAA"/>
    <property type="match status" value="1"/>
</dbReference>
<protein>
    <submittedName>
        <fullName evidence="3">ATPase family associated with various cellular activities (AAA)</fullName>
    </submittedName>
</protein>
<organism evidence="3 4">
    <name type="scientific">[Eubacterium] siraeum 70/3</name>
    <dbReference type="NCBI Taxonomy" id="657319"/>
    <lineage>
        <taxon>Bacteria</taxon>
        <taxon>Bacillati</taxon>
        <taxon>Bacillota</taxon>
        <taxon>Clostridia</taxon>
        <taxon>Eubacteriales</taxon>
        <taxon>Oscillospiraceae</taxon>
        <taxon>Oscillospiraceae incertae sedis</taxon>
    </lineage>
</organism>
<evidence type="ECO:0000256" key="1">
    <source>
        <dbReference type="SAM" id="MobiDB-lite"/>
    </source>
</evidence>
<feature type="compositionally biased region" description="Basic residues" evidence="1">
    <location>
        <begin position="255"/>
        <end position="267"/>
    </location>
</feature>
<dbReference type="Gene3D" id="3.40.50.300">
    <property type="entry name" value="P-loop containing nucleotide triphosphate hydrolases"/>
    <property type="match status" value="1"/>
</dbReference>
<reference evidence="3 4" key="2">
    <citation type="submission" date="2010-03" db="EMBL/GenBank/DDBJ databases">
        <authorList>
            <person name="Pajon A."/>
        </authorList>
    </citation>
    <scope>NUCLEOTIDE SEQUENCE [LARGE SCALE GENOMIC DNA]</scope>
    <source>
        <strain evidence="3 4">70/3</strain>
    </source>
</reference>
<dbReference type="InterPro" id="IPR003959">
    <property type="entry name" value="ATPase_AAA_core"/>
</dbReference>
<dbReference type="EMBL" id="FP929044">
    <property type="protein sequence ID" value="CBK96352.1"/>
    <property type="molecule type" value="Genomic_DNA"/>
</dbReference>